<evidence type="ECO:0000313" key="2">
    <source>
        <dbReference type="Proteomes" id="UP000037953"/>
    </source>
</evidence>
<dbReference type="RefSeq" id="WP_062699750.1">
    <property type="nucleotide sequence ID" value="NZ_LJOD01000007.1"/>
</dbReference>
<gene>
    <name evidence="1" type="ORF">AOB46_12465</name>
</gene>
<dbReference type="Proteomes" id="UP000037953">
    <property type="component" value="Unassembled WGS sequence"/>
</dbReference>
<evidence type="ECO:0000313" key="1">
    <source>
        <dbReference type="EMBL" id="KPE50996.1"/>
    </source>
</evidence>
<dbReference type="AlphaFoldDB" id="A0A0N0ZWJ6"/>
<dbReference type="EMBL" id="LJOD01000007">
    <property type="protein sequence ID" value="KPE50996.1"/>
    <property type="molecule type" value="Genomic_DNA"/>
</dbReference>
<reference evidence="1 2" key="1">
    <citation type="journal article" date="2015" name="Genom Data">
        <title>Draft genome sequence of a multidrug-resistant Chryseobacterium indologenes isolate from Malaysia.</title>
        <authorList>
            <person name="Yu C.Y."/>
            <person name="Ang G.Y."/>
            <person name="Cheng H.J."/>
            <person name="Cheong Y.M."/>
            <person name="Yin W.F."/>
            <person name="Chan K.G."/>
        </authorList>
    </citation>
    <scope>NUCLEOTIDE SEQUENCE [LARGE SCALE GENOMIC DNA]</scope>
    <source>
        <strain evidence="1 2">CI_885</strain>
    </source>
</reference>
<dbReference type="PATRIC" id="fig|253.9.peg.4342"/>
<reference evidence="2" key="2">
    <citation type="submission" date="2015-09" db="EMBL/GenBank/DDBJ databases">
        <title>Draft genome sequence of a multidrug-resistant Chryseobacterium indologenes isolate from Malaysia.</title>
        <authorList>
            <person name="Yu C.Y."/>
            <person name="Ang G.Y."/>
            <person name="Chan K.-G."/>
        </authorList>
    </citation>
    <scope>NUCLEOTIDE SEQUENCE [LARGE SCALE GENOMIC DNA]</scope>
    <source>
        <strain evidence="2">CI_885</strain>
    </source>
</reference>
<organism evidence="1 2">
    <name type="scientific">Chryseobacterium indologenes</name>
    <name type="common">Flavobacterium indologenes</name>
    <dbReference type="NCBI Taxonomy" id="253"/>
    <lineage>
        <taxon>Bacteria</taxon>
        <taxon>Pseudomonadati</taxon>
        <taxon>Bacteroidota</taxon>
        <taxon>Flavobacteriia</taxon>
        <taxon>Flavobacteriales</taxon>
        <taxon>Weeksellaceae</taxon>
        <taxon>Chryseobacterium group</taxon>
        <taxon>Chryseobacterium</taxon>
    </lineage>
</organism>
<dbReference type="OrthoDB" id="1271790at2"/>
<protein>
    <submittedName>
        <fullName evidence="1">Uncharacterized protein</fullName>
    </submittedName>
</protein>
<sequence length="82" mass="10041">MERINREQRGFIRQLHHRNESFYDKGLIEFDEYIFNNHLLLRQVRYSLLSKEQKITFFEAVTESFNLDKFRLSIKIAQLGFN</sequence>
<name>A0A0N0ZWJ6_CHRID</name>
<comment type="caution">
    <text evidence="1">The sequence shown here is derived from an EMBL/GenBank/DDBJ whole genome shotgun (WGS) entry which is preliminary data.</text>
</comment>
<proteinExistence type="predicted"/>
<accession>A0A0N0ZWJ6</accession>